<feature type="transmembrane region" description="Helical" evidence="1">
    <location>
        <begin position="91"/>
        <end position="115"/>
    </location>
</feature>
<organism evidence="3 4">
    <name type="scientific">Oceanobacter antarcticus</name>
    <dbReference type="NCBI Taxonomy" id="3133425"/>
    <lineage>
        <taxon>Bacteria</taxon>
        <taxon>Pseudomonadati</taxon>
        <taxon>Pseudomonadota</taxon>
        <taxon>Gammaproteobacteria</taxon>
        <taxon>Oceanospirillales</taxon>
        <taxon>Oceanospirillaceae</taxon>
        <taxon>Oceanobacter</taxon>
    </lineage>
</organism>
<evidence type="ECO:0000313" key="4">
    <source>
        <dbReference type="Proteomes" id="UP001620597"/>
    </source>
</evidence>
<dbReference type="EMBL" id="JBBKTX010000010">
    <property type="protein sequence ID" value="MFK4752596.1"/>
    <property type="molecule type" value="Genomic_DNA"/>
</dbReference>
<feature type="transmembrane region" description="Helical" evidence="1">
    <location>
        <begin position="227"/>
        <end position="248"/>
    </location>
</feature>
<proteinExistence type="predicted"/>
<protein>
    <submittedName>
        <fullName evidence="3">Acyltransferase family protein</fullName>
    </submittedName>
</protein>
<accession>A0ABW8NI50</accession>
<keyword evidence="1" id="KW-0812">Transmembrane</keyword>
<keyword evidence="4" id="KW-1185">Reference proteome</keyword>
<feature type="transmembrane region" description="Helical" evidence="1">
    <location>
        <begin position="127"/>
        <end position="146"/>
    </location>
</feature>
<dbReference type="Pfam" id="PF01757">
    <property type="entry name" value="Acyl_transf_3"/>
    <property type="match status" value="1"/>
</dbReference>
<feature type="transmembrane region" description="Helical" evidence="1">
    <location>
        <begin position="181"/>
        <end position="197"/>
    </location>
</feature>
<feature type="transmembrane region" description="Helical" evidence="1">
    <location>
        <begin position="29"/>
        <end position="46"/>
    </location>
</feature>
<dbReference type="InterPro" id="IPR002656">
    <property type="entry name" value="Acyl_transf_3_dom"/>
</dbReference>
<feature type="transmembrane region" description="Helical" evidence="1">
    <location>
        <begin position="158"/>
        <end position="174"/>
    </location>
</feature>
<comment type="caution">
    <text evidence="3">The sequence shown here is derived from an EMBL/GenBank/DDBJ whole genome shotgun (WGS) entry which is preliminary data.</text>
</comment>
<reference evidence="3 4" key="1">
    <citation type="submission" date="2024-03" db="EMBL/GenBank/DDBJ databases">
        <title>High-quality draft genome sequence of Oceanobacter sp. wDCs-4.</title>
        <authorList>
            <person name="Dong C."/>
        </authorList>
    </citation>
    <scope>NUCLEOTIDE SEQUENCE [LARGE SCALE GENOMIC DNA]</scope>
    <source>
        <strain evidence="4">wDCs-4</strain>
    </source>
</reference>
<feature type="transmembrane region" description="Helical" evidence="1">
    <location>
        <begin position="7"/>
        <end position="23"/>
    </location>
</feature>
<keyword evidence="1" id="KW-0472">Membrane</keyword>
<dbReference type="Proteomes" id="UP001620597">
    <property type="component" value="Unassembled WGS sequence"/>
</dbReference>
<feature type="domain" description="Acyltransferase 3" evidence="2">
    <location>
        <begin position="4"/>
        <end position="271"/>
    </location>
</feature>
<evidence type="ECO:0000256" key="1">
    <source>
        <dbReference type="SAM" id="Phobius"/>
    </source>
</evidence>
<gene>
    <name evidence="3" type="ORF">WG929_09280</name>
</gene>
<feature type="transmembrane region" description="Helical" evidence="1">
    <location>
        <begin position="58"/>
        <end position="79"/>
    </location>
</feature>
<keyword evidence="3" id="KW-0808">Transferase</keyword>
<dbReference type="RefSeq" id="WP_416205810.1">
    <property type="nucleotide sequence ID" value="NZ_JBBKTX010000010.1"/>
</dbReference>
<keyword evidence="1" id="KW-1133">Transmembrane helix</keyword>
<evidence type="ECO:0000259" key="2">
    <source>
        <dbReference type="Pfam" id="PF01757"/>
    </source>
</evidence>
<sequence length="303" mass="34605">MRIDIEILRILSAFGIVWFHSGISAGKDFAYSGLAFFIITSVFFAIKSINKKLIKDRFYRLLIPYFIWFLIYGFLEYFFKGTLFFEDIDFLQIILAGSSIHLWYLPFIFFVLLCLDNVDSKIKLNRFFPVSVSLIFLFLVLTSSYWRGVLFSVPIPQYAQAIPIVLIGVSVSLSCGVLNQLAVFLLIISGLFFLAYHEFWSLFESYSIAFASACLLCRSFEFSGSRWIFSISNTTMGVYLVHPLFIYLVKAIGVAGYMIPIVAFLIALIFVWVGIKLSPPSISRWLFGTASNVSNNKYQKKSV</sequence>
<evidence type="ECO:0000313" key="3">
    <source>
        <dbReference type="EMBL" id="MFK4752596.1"/>
    </source>
</evidence>
<dbReference type="GO" id="GO:0016746">
    <property type="term" value="F:acyltransferase activity"/>
    <property type="evidence" value="ECO:0007669"/>
    <property type="project" value="UniProtKB-KW"/>
</dbReference>
<name>A0ABW8NI50_9GAMM</name>
<keyword evidence="3" id="KW-0012">Acyltransferase</keyword>
<feature type="transmembrane region" description="Helical" evidence="1">
    <location>
        <begin position="254"/>
        <end position="275"/>
    </location>
</feature>